<accession>A0A7J7L7P4</accession>
<dbReference type="Proteomes" id="UP000541444">
    <property type="component" value="Unassembled WGS sequence"/>
</dbReference>
<name>A0A7J7L7P4_9MAGN</name>
<proteinExistence type="predicted"/>
<dbReference type="EMBL" id="JACGCM010002568">
    <property type="protein sequence ID" value="KAF6138603.1"/>
    <property type="molecule type" value="Genomic_DNA"/>
</dbReference>
<sequence length="108" mass="12245">MEPVPAEDTEVFRFLVDDKEAGLKGEGSCGDRLYASCELQHYCRYKGICGSQSPVRRERSRVVEWDVNVVTVGKIGDVDGYRVECMVYIQHCAPRFGLERDDARRVGL</sequence>
<evidence type="ECO:0000313" key="1">
    <source>
        <dbReference type="EMBL" id="KAF6138603.1"/>
    </source>
</evidence>
<evidence type="ECO:0000313" key="2">
    <source>
        <dbReference type="Proteomes" id="UP000541444"/>
    </source>
</evidence>
<dbReference type="AlphaFoldDB" id="A0A7J7L7P4"/>
<reference evidence="1 2" key="1">
    <citation type="journal article" date="2020" name="IScience">
        <title>Genome Sequencing of the Endangered Kingdonia uniflora (Circaeasteraceae, Ranunculales) Reveals Potential Mechanisms of Evolutionary Specialization.</title>
        <authorList>
            <person name="Sun Y."/>
            <person name="Deng T."/>
            <person name="Zhang A."/>
            <person name="Moore M.J."/>
            <person name="Landis J.B."/>
            <person name="Lin N."/>
            <person name="Zhang H."/>
            <person name="Zhang X."/>
            <person name="Huang J."/>
            <person name="Zhang X."/>
            <person name="Sun H."/>
            <person name="Wang H."/>
        </authorList>
    </citation>
    <scope>NUCLEOTIDE SEQUENCE [LARGE SCALE GENOMIC DNA]</scope>
    <source>
        <strain evidence="1">TB1705</strain>
        <tissue evidence="1">Leaf</tissue>
    </source>
</reference>
<protein>
    <submittedName>
        <fullName evidence="1">Uncharacterized protein</fullName>
    </submittedName>
</protein>
<gene>
    <name evidence="1" type="ORF">GIB67_032497</name>
</gene>
<keyword evidence="2" id="KW-1185">Reference proteome</keyword>
<organism evidence="1 2">
    <name type="scientific">Kingdonia uniflora</name>
    <dbReference type="NCBI Taxonomy" id="39325"/>
    <lineage>
        <taxon>Eukaryota</taxon>
        <taxon>Viridiplantae</taxon>
        <taxon>Streptophyta</taxon>
        <taxon>Embryophyta</taxon>
        <taxon>Tracheophyta</taxon>
        <taxon>Spermatophyta</taxon>
        <taxon>Magnoliopsida</taxon>
        <taxon>Ranunculales</taxon>
        <taxon>Circaeasteraceae</taxon>
        <taxon>Kingdonia</taxon>
    </lineage>
</organism>
<comment type="caution">
    <text evidence="1">The sequence shown here is derived from an EMBL/GenBank/DDBJ whole genome shotgun (WGS) entry which is preliminary data.</text>
</comment>